<protein>
    <submittedName>
        <fullName evidence="2">DUF2235 domain-containing protein</fullName>
    </submittedName>
</protein>
<dbReference type="EMBL" id="JAJNDB010000007">
    <property type="protein sequence ID" value="MCD2197059.1"/>
    <property type="molecule type" value="Genomic_DNA"/>
</dbReference>
<proteinExistence type="predicted"/>
<dbReference type="Pfam" id="PF09994">
    <property type="entry name" value="T6SS_Tle1-like_cat"/>
    <property type="match status" value="1"/>
</dbReference>
<evidence type="ECO:0000313" key="3">
    <source>
        <dbReference type="Proteomes" id="UP001199469"/>
    </source>
</evidence>
<evidence type="ECO:0000313" key="2">
    <source>
        <dbReference type="EMBL" id="MCD2197059.1"/>
    </source>
</evidence>
<accession>A0ABS8PFV7</accession>
<comment type="caution">
    <text evidence="2">The sequence shown here is derived from an EMBL/GenBank/DDBJ whole genome shotgun (WGS) entry which is preliminary data.</text>
</comment>
<keyword evidence="3" id="KW-1185">Reference proteome</keyword>
<feature type="domain" description="T6SS Phospholipase effector Tle1-like catalytic" evidence="1">
    <location>
        <begin position="2"/>
        <end position="254"/>
    </location>
</feature>
<dbReference type="InterPro" id="IPR018712">
    <property type="entry name" value="Tle1-like_cat"/>
</dbReference>
<evidence type="ECO:0000259" key="1">
    <source>
        <dbReference type="Pfam" id="PF09994"/>
    </source>
</evidence>
<dbReference type="Proteomes" id="UP001199469">
    <property type="component" value="Unassembled WGS sequence"/>
</dbReference>
<name>A0ABS8PFV7_9PSEU</name>
<dbReference type="RefSeq" id="WP_230738948.1">
    <property type="nucleotide sequence ID" value="NZ_JAJNDB010000007.1"/>
</dbReference>
<dbReference type="PANTHER" id="PTHR33840:SF1">
    <property type="entry name" value="TLE1 PHOSPHOLIPASE DOMAIN-CONTAINING PROTEIN"/>
    <property type="match status" value="1"/>
</dbReference>
<dbReference type="PANTHER" id="PTHR33840">
    <property type="match status" value="1"/>
</dbReference>
<gene>
    <name evidence="2" type="ORF">LQ327_27180</name>
</gene>
<organism evidence="2 3">
    <name type="scientific">Actinomycetospora endophytica</name>
    <dbReference type="NCBI Taxonomy" id="2291215"/>
    <lineage>
        <taxon>Bacteria</taxon>
        <taxon>Bacillati</taxon>
        <taxon>Actinomycetota</taxon>
        <taxon>Actinomycetes</taxon>
        <taxon>Pseudonocardiales</taxon>
        <taxon>Pseudonocardiaceae</taxon>
        <taxon>Actinomycetospora</taxon>
    </lineage>
</organism>
<reference evidence="2 3" key="1">
    <citation type="submission" date="2021-11" db="EMBL/GenBank/DDBJ databases">
        <title>Draft genome sequence of Actinomycetospora sp. SF1 isolated from the rhizosphere soil.</title>
        <authorList>
            <person name="Duangmal K."/>
            <person name="Chantavorakit T."/>
        </authorList>
    </citation>
    <scope>NUCLEOTIDE SEQUENCE [LARGE SCALE GENOMIC DNA]</scope>
    <source>
        <strain evidence="2 3">TBRC 5722</strain>
    </source>
</reference>
<sequence>MKRIVACCDGTWSTAGQPFPTNVERLTKEIALRAPDGTEQVVHYHDGVGTLPGERLLGGAFGFGLSAVVRDVYRAVVTAFNPGDEIFAFGFSRGAYTARSLVGFIRNCGVLRPEHVDRLDEAYSLYRRRDDDSAPDSDEAAEFRARYSFETRIRFIGVWDTVGSLGIPLSGIELVDQLNRPWQFHDTQLSSTVDAACHAIAVDEQRRPFRPTLWNPPAGEVPRHQTWFAGCHGDVGGGNTEHGLSDVTLRWMAQHAVGAGLALLPDSPLSTDRAGGASPRIAEVDPDPLGPINDTMTWAYRLLGPYVREIGTTDPAAEAVADTVVTRAAKPDLAYHPENVATYLERPDHHVESIDG</sequence>